<reference evidence="8 9" key="1">
    <citation type="submission" date="2018-08" db="EMBL/GenBank/DDBJ databases">
        <title>Henriciella mobilis sp. nov., isolated from seawater.</title>
        <authorList>
            <person name="Cheng H."/>
            <person name="Wu Y.-H."/>
            <person name="Xu X.-W."/>
            <person name="Guo L.-L."/>
        </authorList>
    </citation>
    <scope>NUCLEOTIDE SEQUENCE [LARGE SCALE GENOMIC DNA]</scope>
    <source>
        <strain evidence="8 9">CCUG66934</strain>
    </source>
</reference>
<organism evidence="8 9">
    <name type="scientific">Henriciella barbarensis</name>
    <dbReference type="NCBI Taxonomy" id="86342"/>
    <lineage>
        <taxon>Bacteria</taxon>
        <taxon>Pseudomonadati</taxon>
        <taxon>Pseudomonadota</taxon>
        <taxon>Alphaproteobacteria</taxon>
        <taxon>Hyphomonadales</taxon>
        <taxon>Hyphomonadaceae</taxon>
        <taxon>Henriciella</taxon>
    </lineage>
</organism>
<evidence type="ECO:0000313" key="8">
    <source>
        <dbReference type="EMBL" id="RIJ23654.1"/>
    </source>
</evidence>
<evidence type="ECO:0000256" key="3">
    <source>
        <dbReference type="ARBA" id="ARBA00022692"/>
    </source>
</evidence>
<evidence type="ECO:0000259" key="7">
    <source>
        <dbReference type="Pfam" id="PF01478"/>
    </source>
</evidence>
<comment type="subcellular location">
    <subcellularLocation>
        <location evidence="1">Cell membrane</location>
        <topology evidence="1">Multi-pass membrane protein</topology>
    </subcellularLocation>
</comment>
<evidence type="ECO:0000256" key="6">
    <source>
        <dbReference type="SAM" id="Phobius"/>
    </source>
</evidence>
<dbReference type="Pfam" id="PF01478">
    <property type="entry name" value="Peptidase_A24"/>
    <property type="match status" value="1"/>
</dbReference>
<dbReference type="EMBL" id="QWGB01000005">
    <property type="protein sequence ID" value="RIJ23654.1"/>
    <property type="molecule type" value="Genomic_DNA"/>
</dbReference>
<sequence length="165" mass="16830">MVAELFAVLFLLLCVYAAIRDIETLTISNGLNAIIAFLFVPAMIISAPGWDVTGAHLLAGVAAFIISVLLFTFGVFGGGDAKMIPGVMLWLGPEAAMPFMTAMAVIGGLLAATVIVARKLVPADAAPGFARGTMQQGAGVPYGVAIAGGAFYAVPYSPLLSLLGA</sequence>
<gene>
    <name evidence="8" type="ORF">D1224_05175</name>
</gene>
<dbReference type="Gene3D" id="1.20.120.1220">
    <property type="match status" value="1"/>
</dbReference>
<comment type="caution">
    <text evidence="8">The sequence shown here is derived from an EMBL/GenBank/DDBJ whole genome shotgun (WGS) entry which is preliminary data.</text>
</comment>
<evidence type="ECO:0000313" key="9">
    <source>
        <dbReference type="Proteomes" id="UP000265431"/>
    </source>
</evidence>
<name>A0A399QZK8_9PROT</name>
<accession>A0A399QZK8</accession>
<dbReference type="PANTHER" id="PTHR36506:SF1">
    <property type="entry name" value="PREFLAGELLIN PEPTIDASE"/>
    <property type="match status" value="1"/>
</dbReference>
<dbReference type="GO" id="GO:0005886">
    <property type="term" value="C:plasma membrane"/>
    <property type="evidence" value="ECO:0007669"/>
    <property type="project" value="UniProtKB-SubCell"/>
</dbReference>
<dbReference type="RefSeq" id="WP_119378844.1">
    <property type="nucleotide sequence ID" value="NZ_QWGB01000005.1"/>
</dbReference>
<feature type="transmembrane region" description="Helical" evidence="6">
    <location>
        <begin position="138"/>
        <end position="156"/>
    </location>
</feature>
<dbReference type="AlphaFoldDB" id="A0A399QZK8"/>
<dbReference type="GO" id="GO:0004190">
    <property type="term" value="F:aspartic-type endopeptidase activity"/>
    <property type="evidence" value="ECO:0007669"/>
    <property type="project" value="InterPro"/>
</dbReference>
<keyword evidence="5 6" id="KW-0472">Membrane</keyword>
<feature type="transmembrane region" description="Helical" evidence="6">
    <location>
        <begin position="96"/>
        <end position="117"/>
    </location>
</feature>
<evidence type="ECO:0000256" key="2">
    <source>
        <dbReference type="ARBA" id="ARBA00022475"/>
    </source>
</evidence>
<keyword evidence="9" id="KW-1185">Reference proteome</keyword>
<dbReference type="PANTHER" id="PTHR36506">
    <property type="entry name" value="PREFLAGELLIN PEPTIDASE"/>
    <property type="match status" value="1"/>
</dbReference>
<dbReference type="Proteomes" id="UP000265431">
    <property type="component" value="Unassembled WGS sequence"/>
</dbReference>
<proteinExistence type="predicted"/>
<feature type="transmembrane region" description="Helical" evidence="6">
    <location>
        <begin position="27"/>
        <end position="45"/>
    </location>
</feature>
<evidence type="ECO:0000256" key="1">
    <source>
        <dbReference type="ARBA" id="ARBA00004651"/>
    </source>
</evidence>
<dbReference type="OrthoDB" id="5329005at2"/>
<evidence type="ECO:0000256" key="5">
    <source>
        <dbReference type="ARBA" id="ARBA00023136"/>
    </source>
</evidence>
<keyword evidence="2" id="KW-1003">Cell membrane</keyword>
<feature type="domain" description="Prepilin type IV endopeptidase peptidase" evidence="7">
    <location>
        <begin position="9"/>
        <end position="111"/>
    </location>
</feature>
<keyword evidence="4 6" id="KW-1133">Transmembrane helix</keyword>
<feature type="transmembrane region" description="Helical" evidence="6">
    <location>
        <begin position="57"/>
        <end position="76"/>
    </location>
</feature>
<dbReference type="InterPro" id="IPR000045">
    <property type="entry name" value="Prepilin_IV_endopep_pep"/>
</dbReference>
<dbReference type="InterPro" id="IPR052218">
    <property type="entry name" value="Preflagellin_Peptidase"/>
</dbReference>
<evidence type="ECO:0000256" key="4">
    <source>
        <dbReference type="ARBA" id="ARBA00022989"/>
    </source>
</evidence>
<keyword evidence="3 6" id="KW-0812">Transmembrane</keyword>
<protein>
    <submittedName>
        <fullName evidence="8">Peptidase A24</fullName>
    </submittedName>
</protein>